<feature type="domain" description="Tr-type G" evidence="3">
    <location>
        <begin position="7"/>
        <end position="284"/>
    </location>
</feature>
<dbReference type="InterPro" id="IPR047872">
    <property type="entry name" value="EFG_IV"/>
</dbReference>
<dbReference type="PANTHER" id="PTHR43261:SF6">
    <property type="entry name" value="ELONGATION FACTOR G-LIKE PROTEIN"/>
    <property type="match status" value="1"/>
</dbReference>
<dbReference type="Gene3D" id="2.40.30.10">
    <property type="entry name" value="Translation factors"/>
    <property type="match status" value="1"/>
</dbReference>
<dbReference type="CDD" id="cd03713">
    <property type="entry name" value="EFG_mtEFG_C"/>
    <property type="match status" value="1"/>
</dbReference>
<dbReference type="NCBIfam" id="NF009379">
    <property type="entry name" value="PRK12740.1-3"/>
    <property type="match status" value="1"/>
</dbReference>
<dbReference type="NCBIfam" id="TIGR00231">
    <property type="entry name" value="small_GTP"/>
    <property type="match status" value="1"/>
</dbReference>
<dbReference type="Gene3D" id="3.40.50.300">
    <property type="entry name" value="P-loop containing nucleotide triphosphate hydrolases"/>
    <property type="match status" value="1"/>
</dbReference>
<evidence type="ECO:0000313" key="5">
    <source>
        <dbReference type="Proteomes" id="UP000222106"/>
    </source>
</evidence>
<evidence type="ECO:0000259" key="3">
    <source>
        <dbReference type="PROSITE" id="PS51722"/>
    </source>
</evidence>
<dbReference type="InterPro" id="IPR053905">
    <property type="entry name" value="EF-G-like_DII"/>
</dbReference>
<dbReference type="InterPro" id="IPR005225">
    <property type="entry name" value="Small_GTP-bd"/>
</dbReference>
<dbReference type="FunFam" id="3.30.70.240:FF:000001">
    <property type="entry name" value="Elongation factor G"/>
    <property type="match status" value="1"/>
</dbReference>
<dbReference type="PROSITE" id="PS51722">
    <property type="entry name" value="G_TR_2"/>
    <property type="match status" value="1"/>
</dbReference>
<keyword evidence="5" id="KW-1185">Reference proteome</keyword>
<dbReference type="Gene3D" id="3.30.70.870">
    <property type="entry name" value="Elongation Factor G (Translational Gtpase), domain 3"/>
    <property type="match status" value="1"/>
</dbReference>
<dbReference type="InterPro" id="IPR005517">
    <property type="entry name" value="Transl_elong_EFG/EF2_IV"/>
</dbReference>
<dbReference type="InterPro" id="IPR035649">
    <property type="entry name" value="EFG_V"/>
</dbReference>
<keyword evidence="2" id="KW-0342">GTP-binding</keyword>
<dbReference type="SMART" id="SM00838">
    <property type="entry name" value="EFG_C"/>
    <property type="match status" value="1"/>
</dbReference>
<dbReference type="InterPro" id="IPR014721">
    <property type="entry name" value="Ribsml_uS5_D2-typ_fold_subgr"/>
</dbReference>
<keyword evidence="4" id="KW-0648">Protein biosynthesis</keyword>
<dbReference type="Gene3D" id="3.30.230.10">
    <property type="match status" value="1"/>
</dbReference>
<dbReference type="InterPro" id="IPR035647">
    <property type="entry name" value="EFG_III/V"/>
</dbReference>
<sequence length="693" mass="73636">MDDVVTSAIRNVALVGHAAGGKTSLAEALLHRSGATQRLGRVDEGTSVLDTDPEEVRRRQTLTLAVATVPWTTASGQTCKLNLLDTPGHDEFGLVVDAALSVADLAVVVVSAVEGVQPGDERVWARCRELGIPRFIFVTKEDKPSADFESVLADLRGRLGDRLFPLELPIGERTKFTGVADVLFDVAHLYDDDGRETTGPVPPELADLERSRHTELVEEVVSGDDDQLEHYLAGEEPPPAELERTLRRAVAESAIFPVLVGSGATGAAVDRLGDFICEIGPSPDTRPATVLVDGEPVAVPADPDGEPLVHVFRTLADQFVGQVSLLKVLSGTVREDDRLVNTSTGAEERLHGLFGLRGKTHLEVRRVVAGDLAAVAKLTDSPTRTLLARPGRPVRLPQLPVPPGGYTQAVRPLTQSDDDKLTDALRRLCAEDPALTVVQDDESGQTLVTAVGDTHLAVALERLERKFGVRVSTEEVRLPYRETVAGEAEVEGKVKKQSGGHGQFAVVRLVVRPAPRGAGLTFVDSIVGGAIPRQYLPAVEKGVQDALLAGGPNGHRITDLHVECVDGKYHSVDSSDMAFRTAAAQAVAAALQQAGSVVLEPVSAVTVTVPVEAQGDVLGDLSARRGRVVDTGTADDGSGIIEAHVPTAELRHYTVDLRAITGGRGTVRASHDHYDPVPEHLVAATRTTVPAGR</sequence>
<dbReference type="Pfam" id="PF00679">
    <property type="entry name" value="EFG_C"/>
    <property type="match status" value="1"/>
</dbReference>
<dbReference type="AlphaFoldDB" id="A0A2A9ESF8"/>
<dbReference type="InterPro" id="IPR027417">
    <property type="entry name" value="P-loop_NTPase"/>
</dbReference>
<accession>A0A2A9ESF8</accession>
<dbReference type="SUPFAM" id="SSF50447">
    <property type="entry name" value="Translation proteins"/>
    <property type="match status" value="1"/>
</dbReference>
<gene>
    <name evidence="4" type="ORF">ATJ97_3687</name>
</gene>
<dbReference type="CDD" id="cd01434">
    <property type="entry name" value="EFG_mtEFG1_IV"/>
    <property type="match status" value="1"/>
</dbReference>
<dbReference type="SUPFAM" id="SSF54980">
    <property type="entry name" value="EF-G C-terminal domain-like"/>
    <property type="match status" value="2"/>
</dbReference>
<organism evidence="4 5">
    <name type="scientific">Georgenia soli</name>
    <dbReference type="NCBI Taxonomy" id="638953"/>
    <lineage>
        <taxon>Bacteria</taxon>
        <taxon>Bacillati</taxon>
        <taxon>Actinomycetota</taxon>
        <taxon>Actinomycetes</taxon>
        <taxon>Micrococcales</taxon>
        <taxon>Bogoriellaceae</taxon>
        <taxon>Georgenia</taxon>
    </lineage>
</organism>
<keyword evidence="4" id="KW-0251">Elongation factor</keyword>
<dbReference type="GO" id="GO:0003924">
    <property type="term" value="F:GTPase activity"/>
    <property type="evidence" value="ECO:0007669"/>
    <property type="project" value="InterPro"/>
</dbReference>
<dbReference type="PANTHER" id="PTHR43261">
    <property type="entry name" value="TRANSLATION ELONGATION FACTOR G-RELATED"/>
    <property type="match status" value="1"/>
</dbReference>
<name>A0A2A9ESF8_9MICO</name>
<dbReference type="SUPFAM" id="SSF52540">
    <property type="entry name" value="P-loop containing nucleoside triphosphate hydrolases"/>
    <property type="match status" value="1"/>
</dbReference>
<dbReference type="Pfam" id="PF22042">
    <property type="entry name" value="EF-G_D2"/>
    <property type="match status" value="1"/>
</dbReference>
<dbReference type="InterPro" id="IPR000640">
    <property type="entry name" value="EFG_V-like"/>
</dbReference>
<dbReference type="SUPFAM" id="SSF54211">
    <property type="entry name" value="Ribosomal protein S5 domain 2-like"/>
    <property type="match status" value="1"/>
</dbReference>
<reference evidence="4 5" key="1">
    <citation type="submission" date="2017-10" db="EMBL/GenBank/DDBJ databases">
        <title>Sequencing the genomes of 1000 actinobacteria strains.</title>
        <authorList>
            <person name="Klenk H.-P."/>
        </authorList>
    </citation>
    <scope>NUCLEOTIDE SEQUENCE [LARGE SCALE GENOMIC DNA]</scope>
    <source>
        <strain evidence="4 5">DSM 21838</strain>
    </source>
</reference>
<dbReference type="InterPro" id="IPR041095">
    <property type="entry name" value="EFG_II"/>
</dbReference>
<proteinExistence type="predicted"/>
<dbReference type="GO" id="GO:0032790">
    <property type="term" value="P:ribosome disassembly"/>
    <property type="evidence" value="ECO:0007669"/>
    <property type="project" value="TreeGrafter"/>
</dbReference>
<dbReference type="Pfam" id="PF14492">
    <property type="entry name" value="EFG_III"/>
    <property type="match status" value="1"/>
</dbReference>
<dbReference type="Proteomes" id="UP000222106">
    <property type="component" value="Unassembled WGS sequence"/>
</dbReference>
<dbReference type="RefSeq" id="WP_098484948.1">
    <property type="nucleotide sequence ID" value="NZ_PDJI01000004.1"/>
</dbReference>
<keyword evidence="1" id="KW-0547">Nucleotide-binding</keyword>
<comment type="caution">
    <text evidence="4">The sequence shown here is derived from an EMBL/GenBank/DDBJ whole genome shotgun (WGS) entry which is preliminary data.</text>
</comment>
<dbReference type="GO" id="GO:0005525">
    <property type="term" value="F:GTP binding"/>
    <property type="evidence" value="ECO:0007669"/>
    <property type="project" value="UniProtKB-KW"/>
</dbReference>
<dbReference type="InterPro" id="IPR000795">
    <property type="entry name" value="T_Tr_GTP-bd_dom"/>
</dbReference>
<evidence type="ECO:0000313" key="4">
    <source>
        <dbReference type="EMBL" id="PFG41139.1"/>
    </source>
</evidence>
<dbReference type="Pfam" id="PF00009">
    <property type="entry name" value="GTP_EFTU"/>
    <property type="match status" value="1"/>
</dbReference>
<dbReference type="Pfam" id="PF03764">
    <property type="entry name" value="EFG_IV"/>
    <property type="match status" value="1"/>
</dbReference>
<dbReference type="EMBL" id="PDJI01000004">
    <property type="protein sequence ID" value="PFG41139.1"/>
    <property type="molecule type" value="Genomic_DNA"/>
</dbReference>
<dbReference type="GO" id="GO:0003746">
    <property type="term" value="F:translation elongation factor activity"/>
    <property type="evidence" value="ECO:0007669"/>
    <property type="project" value="UniProtKB-KW"/>
</dbReference>
<dbReference type="SMART" id="SM00889">
    <property type="entry name" value="EFG_IV"/>
    <property type="match status" value="1"/>
</dbReference>
<evidence type="ECO:0000256" key="1">
    <source>
        <dbReference type="ARBA" id="ARBA00022741"/>
    </source>
</evidence>
<dbReference type="NCBIfam" id="NF009381">
    <property type="entry name" value="PRK12740.1-5"/>
    <property type="match status" value="1"/>
</dbReference>
<dbReference type="InterPro" id="IPR009000">
    <property type="entry name" value="Transl_B-barrel_sf"/>
</dbReference>
<protein>
    <submittedName>
        <fullName evidence="4">Translation elongation factor 2 (EF-2/EF-G)</fullName>
    </submittedName>
</protein>
<dbReference type="OrthoDB" id="9801472at2"/>
<dbReference type="Gene3D" id="3.30.70.240">
    <property type="match status" value="1"/>
</dbReference>
<dbReference type="InterPro" id="IPR020568">
    <property type="entry name" value="Ribosomal_Su5_D2-typ_SF"/>
</dbReference>
<evidence type="ECO:0000256" key="2">
    <source>
        <dbReference type="ARBA" id="ARBA00023134"/>
    </source>
</evidence>